<keyword evidence="9" id="KW-1185">Reference proteome</keyword>
<gene>
    <name evidence="8" type="ORF">BB561_002905</name>
</gene>
<keyword evidence="4" id="KW-0999">Mitochondrion inner membrane</keyword>
<evidence type="ECO:0000256" key="7">
    <source>
        <dbReference type="ARBA" id="ARBA00023136"/>
    </source>
</evidence>
<evidence type="ECO:0000256" key="2">
    <source>
        <dbReference type="ARBA" id="ARBA00022448"/>
    </source>
</evidence>
<keyword evidence="2" id="KW-0813">Transport</keyword>
<reference evidence="8 9" key="1">
    <citation type="journal article" date="2018" name="MBio">
        <title>Comparative Genomics Reveals the Core Gene Toolbox for the Fungus-Insect Symbiosis.</title>
        <authorList>
            <person name="Wang Y."/>
            <person name="Stata M."/>
            <person name="Wang W."/>
            <person name="Stajich J.E."/>
            <person name="White M.M."/>
            <person name="Moncalvo J.M."/>
        </authorList>
    </citation>
    <scope>NUCLEOTIDE SEQUENCE [LARGE SCALE GENOMIC DNA]</scope>
    <source>
        <strain evidence="8 9">SWE-8-4</strain>
    </source>
</reference>
<evidence type="ECO:0000256" key="3">
    <source>
        <dbReference type="ARBA" id="ARBA00022660"/>
    </source>
</evidence>
<evidence type="ECO:0000256" key="4">
    <source>
        <dbReference type="ARBA" id="ARBA00022792"/>
    </source>
</evidence>
<keyword evidence="6" id="KW-0496">Mitochondrion</keyword>
<evidence type="ECO:0008006" key="10">
    <source>
        <dbReference type="Google" id="ProtNLM"/>
    </source>
</evidence>
<dbReference type="AlphaFoldDB" id="A0A2T9YNY3"/>
<dbReference type="GO" id="GO:0005743">
    <property type="term" value="C:mitochondrial inner membrane"/>
    <property type="evidence" value="ECO:0007669"/>
    <property type="project" value="UniProtKB-SubCell"/>
</dbReference>
<dbReference type="STRING" id="133385.A0A2T9YNY3"/>
<evidence type="ECO:0000256" key="1">
    <source>
        <dbReference type="ARBA" id="ARBA00004443"/>
    </source>
</evidence>
<name>A0A2T9YNY3_9FUNG</name>
<proteinExistence type="predicted"/>
<sequence>MPANDPELFLTADNFTHADVQKITEKKDKIVREQWIKLMETRILREKLEECYQSEGVNHFVNCRELALRYLDEFPKNRIEGWYKIKKDH</sequence>
<dbReference type="InterPro" id="IPR039993">
    <property type="entry name" value="NDUFB10"/>
</dbReference>
<organism evidence="8 9">
    <name type="scientific">Smittium simulii</name>
    <dbReference type="NCBI Taxonomy" id="133385"/>
    <lineage>
        <taxon>Eukaryota</taxon>
        <taxon>Fungi</taxon>
        <taxon>Fungi incertae sedis</taxon>
        <taxon>Zoopagomycota</taxon>
        <taxon>Kickxellomycotina</taxon>
        <taxon>Harpellomycetes</taxon>
        <taxon>Harpellales</taxon>
        <taxon>Legeriomycetaceae</taxon>
        <taxon>Smittium</taxon>
    </lineage>
</organism>
<dbReference type="EMBL" id="MBFR01000106">
    <property type="protein sequence ID" value="PVU93974.1"/>
    <property type="molecule type" value="Genomic_DNA"/>
</dbReference>
<dbReference type="OrthoDB" id="10252718at2759"/>
<comment type="caution">
    <text evidence="8">The sequence shown here is derived from an EMBL/GenBank/DDBJ whole genome shotgun (WGS) entry which is preliminary data.</text>
</comment>
<evidence type="ECO:0000313" key="8">
    <source>
        <dbReference type="EMBL" id="PVU93974.1"/>
    </source>
</evidence>
<keyword evidence="7" id="KW-0472">Membrane</keyword>
<dbReference type="PANTHER" id="PTHR13094:SF1">
    <property type="entry name" value="NADH DEHYDROGENASE [UBIQUINONE] 1 BETA SUBCOMPLEX SUBUNIT 10"/>
    <property type="match status" value="1"/>
</dbReference>
<dbReference type="Proteomes" id="UP000245383">
    <property type="component" value="Unassembled WGS sequence"/>
</dbReference>
<comment type="subcellular location">
    <subcellularLocation>
        <location evidence="1">Mitochondrion inner membrane</location>
        <topology evidence="1">Peripheral membrane protein</topology>
        <orientation evidence="1">Matrix side</orientation>
    </subcellularLocation>
</comment>
<dbReference type="PANTHER" id="PTHR13094">
    <property type="entry name" value="NADH-UBIQUINONE OXIDOREDUCTASE PDSW SUBUNIT"/>
    <property type="match status" value="1"/>
</dbReference>
<accession>A0A2T9YNY3</accession>
<keyword evidence="5" id="KW-0249">Electron transport</keyword>
<evidence type="ECO:0000256" key="6">
    <source>
        <dbReference type="ARBA" id="ARBA00023128"/>
    </source>
</evidence>
<evidence type="ECO:0000256" key="5">
    <source>
        <dbReference type="ARBA" id="ARBA00022982"/>
    </source>
</evidence>
<keyword evidence="3" id="KW-0679">Respiratory chain</keyword>
<protein>
    <recommendedName>
        <fullName evidence="10">NADH-ubiquinone oxidoreductase 12 kDa subunit</fullName>
    </recommendedName>
</protein>
<evidence type="ECO:0000313" key="9">
    <source>
        <dbReference type="Proteomes" id="UP000245383"/>
    </source>
</evidence>